<dbReference type="Pfam" id="PF09084">
    <property type="entry name" value="NMT1"/>
    <property type="match status" value="1"/>
</dbReference>
<dbReference type="RefSeq" id="WP_115757243.1">
    <property type="nucleotide sequence ID" value="NZ_QFCQ01000160.1"/>
</dbReference>
<evidence type="ECO:0000259" key="1">
    <source>
        <dbReference type="Pfam" id="PF09084"/>
    </source>
</evidence>
<dbReference type="AlphaFoldDB" id="A0A3D8P735"/>
<dbReference type="PANTHER" id="PTHR30024:SF46">
    <property type="entry name" value="ABC TRANSPORTER, SUBSTRATE-BINDING LIPOPROTEIN"/>
    <property type="match status" value="1"/>
</dbReference>
<evidence type="ECO:0000313" key="3">
    <source>
        <dbReference type="Proteomes" id="UP000256679"/>
    </source>
</evidence>
<organism evidence="2 3">
    <name type="scientific">Paracoccus thiocyanatus</name>
    <dbReference type="NCBI Taxonomy" id="34006"/>
    <lineage>
        <taxon>Bacteria</taxon>
        <taxon>Pseudomonadati</taxon>
        <taxon>Pseudomonadota</taxon>
        <taxon>Alphaproteobacteria</taxon>
        <taxon>Rhodobacterales</taxon>
        <taxon>Paracoccaceae</taxon>
        <taxon>Paracoccus</taxon>
    </lineage>
</organism>
<dbReference type="PIRSF" id="PIRSF027386">
    <property type="entry name" value="UCP027386_ABC_sbc_TM0202"/>
    <property type="match status" value="1"/>
</dbReference>
<proteinExistence type="predicted"/>
<name>A0A3D8P735_9RHOB</name>
<dbReference type="PROSITE" id="PS51318">
    <property type="entry name" value="TAT"/>
    <property type="match status" value="1"/>
</dbReference>
<dbReference type="Proteomes" id="UP000256679">
    <property type="component" value="Unassembled WGS sequence"/>
</dbReference>
<dbReference type="InterPro" id="IPR006311">
    <property type="entry name" value="TAT_signal"/>
</dbReference>
<reference evidence="2 3" key="1">
    <citation type="submission" date="2018-05" db="EMBL/GenBank/DDBJ databases">
        <title>Whole genome sequencing of Paracoccus thiocyanatus SST.</title>
        <authorList>
            <person name="Ghosh W."/>
            <person name="Rameez M.J."/>
            <person name="Roy C."/>
        </authorList>
    </citation>
    <scope>NUCLEOTIDE SEQUENCE [LARGE SCALE GENOMIC DNA]</scope>
    <source>
        <strain evidence="2 3">SST</strain>
    </source>
</reference>
<dbReference type="PANTHER" id="PTHR30024">
    <property type="entry name" value="ALIPHATIC SULFONATES-BINDING PROTEIN-RELATED"/>
    <property type="match status" value="1"/>
</dbReference>
<dbReference type="Gene3D" id="3.40.190.10">
    <property type="entry name" value="Periplasmic binding protein-like II"/>
    <property type="match status" value="2"/>
</dbReference>
<feature type="domain" description="SsuA/THI5-like" evidence="1">
    <location>
        <begin position="91"/>
        <end position="276"/>
    </location>
</feature>
<sequence length="339" mass="34464">MPLSHRPLGRHPLPPVSRRAVLAGAGAMATMLAAPAILHAAPLARLALFGPPAGPSITLAHAVASGALKDLSAQVTLSVWRNPDELRAGLTSGAIDLSVVPVQTAANLYNRGMGLGLVNTMTDGLLSIVAEAGKIGDFAALEGRRLAVPFVNDTPDLVLQALLTRRGMAGKVELLPIGSPIEAAQMLLAGQVEAALLAEPAASIAIMRGRVAGKGFARVIDLQEEWGKQGGVAPILPQAGLAATDAFLAHGADLLAPLQAALLRANAEVLADPVRAATAAAGPLEMPAPVLALSVPHSRLAVRPATAARPAIEAVLALMAEADPAIIGGKLPDAGFYLL</sequence>
<evidence type="ECO:0000313" key="2">
    <source>
        <dbReference type="EMBL" id="RDW11900.1"/>
    </source>
</evidence>
<dbReference type="InterPro" id="IPR027024">
    <property type="entry name" value="UCP027386_ABC_sbc_TM0202"/>
</dbReference>
<accession>A0A3D8P735</accession>
<dbReference type="SUPFAM" id="SSF53850">
    <property type="entry name" value="Periplasmic binding protein-like II"/>
    <property type="match status" value="1"/>
</dbReference>
<gene>
    <name evidence="2" type="ORF">DIE28_16735</name>
</gene>
<dbReference type="InterPro" id="IPR015168">
    <property type="entry name" value="SsuA/THI5"/>
</dbReference>
<comment type="caution">
    <text evidence="2">The sequence shown here is derived from an EMBL/GenBank/DDBJ whole genome shotgun (WGS) entry which is preliminary data.</text>
</comment>
<keyword evidence="3" id="KW-1185">Reference proteome</keyword>
<dbReference type="EMBL" id="QFCQ01000160">
    <property type="protein sequence ID" value="RDW11900.1"/>
    <property type="molecule type" value="Genomic_DNA"/>
</dbReference>
<protein>
    <submittedName>
        <fullName evidence="2">Taurine ABC transporter substrate-binding protein</fullName>
    </submittedName>
</protein>